<reference evidence="2 3" key="1">
    <citation type="submission" date="2018-06" db="EMBL/GenBank/DDBJ databases">
        <title>Genomic Encyclopedia of Type Strains, Phase IV (KMG-IV): sequencing the most valuable type-strain genomes for metagenomic binning, comparative biology and taxonomic classification.</title>
        <authorList>
            <person name="Goeker M."/>
        </authorList>
    </citation>
    <scope>NUCLEOTIDE SEQUENCE [LARGE SCALE GENOMIC DNA]</scope>
    <source>
        <strain evidence="2 3">DSM 45521</strain>
    </source>
</reference>
<feature type="transmembrane region" description="Helical" evidence="1">
    <location>
        <begin position="44"/>
        <end position="67"/>
    </location>
</feature>
<dbReference type="Proteomes" id="UP000247591">
    <property type="component" value="Unassembled WGS sequence"/>
</dbReference>
<feature type="transmembrane region" description="Helical" evidence="1">
    <location>
        <begin position="18"/>
        <end position="38"/>
    </location>
</feature>
<evidence type="ECO:0000313" key="3">
    <source>
        <dbReference type="Proteomes" id="UP000247591"/>
    </source>
</evidence>
<proteinExistence type="predicted"/>
<keyword evidence="1" id="KW-0472">Membrane</keyword>
<name>A0A318RFB1_WILLI</name>
<accession>A0A318RFB1</accession>
<evidence type="ECO:0000313" key="2">
    <source>
        <dbReference type="EMBL" id="PYE11803.1"/>
    </source>
</evidence>
<keyword evidence="3" id="KW-1185">Reference proteome</keyword>
<keyword evidence="1" id="KW-0812">Transmembrane</keyword>
<evidence type="ECO:0000256" key="1">
    <source>
        <dbReference type="SAM" id="Phobius"/>
    </source>
</evidence>
<comment type="caution">
    <text evidence="2">The sequence shown here is derived from an EMBL/GenBank/DDBJ whole genome shotgun (WGS) entry which is preliminary data.</text>
</comment>
<sequence length="71" mass="7090">MLSDTVISRVPPPTVAKVAIGNAIAANTAAVVIALMVSNDAAPGPIVAVVCVAALFAALAYGAVAVYRRQQ</sequence>
<dbReference type="AlphaFoldDB" id="A0A318RFB1"/>
<keyword evidence="1" id="KW-1133">Transmembrane helix</keyword>
<dbReference type="EMBL" id="QJSP01000030">
    <property type="protein sequence ID" value="PYE11803.1"/>
    <property type="molecule type" value="Genomic_DNA"/>
</dbReference>
<organism evidence="2 3">
    <name type="scientific">Williamsia limnetica</name>
    <dbReference type="NCBI Taxonomy" id="882452"/>
    <lineage>
        <taxon>Bacteria</taxon>
        <taxon>Bacillati</taxon>
        <taxon>Actinomycetota</taxon>
        <taxon>Actinomycetes</taxon>
        <taxon>Mycobacteriales</taxon>
        <taxon>Nocardiaceae</taxon>
        <taxon>Williamsia</taxon>
    </lineage>
</organism>
<protein>
    <submittedName>
        <fullName evidence="2">Uncharacterized protein</fullName>
    </submittedName>
</protein>
<gene>
    <name evidence="2" type="ORF">DFR67_13011</name>
</gene>